<dbReference type="EMBL" id="CP137311">
    <property type="protein sequence ID" value="WQF85963.1"/>
    <property type="molecule type" value="Genomic_DNA"/>
</dbReference>
<dbReference type="InterPro" id="IPR016040">
    <property type="entry name" value="NAD(P)-bd_dom"/>
</dbReference>
<reference evidence="4" key="1">
    <citation type="journal article" date="2023" name="bioRxiv">
        <title>Complete genome of the Medicago anthracnose fungus, Colletotrichum destructivum, reveals a mini-chromosome-like region within a core chromosome.</title>
        <authorList>
            <person name="Lapalu N."/>
            <person name="Simon A."/>
            <person name="Lu A."/>
            <person name="Plaumann P.-L."/>
            <person name="Amselem J."/>
            <person name="Pigne S."/>
            <person name="Auger A."/>
            <person name="Koch C."/>
            <person name="Dallery J.-F."/>
            <person name="O'Connell R.J."/>
        </authorList>
    </citation>
    <scope>NUCLEOTIDE SEQUENCE [LARGE SCALE GENOMIC DNA]</scope>
    <source>
        <strain evidence="4">CBS 520.97</strain>
    </source>
</reference>
<dbReference type="Gene3D" id="3.40.50.720">
    <property type="entry name" value="NAD(P)-binding Rossmann-like Domain"/>
    <property type="match status" value="1"/>
</dbReference>
<dbReference type="Pfam" id="PF13460">
    <property type="entry name" value="NAD_binding_10"/>
    <property type="match status" value="1"/>
</dbReference>
<dbReference type="PANTHER" id="PTHR43355">
    <property type="entry name" value="FLAVIN REDUCTASE (NADPH)"/>
    <property type="match status" value="1"/>
</dbReference>
<name>A0AAX4IRW9_9PEZI</name>
<dbReference type="GO" id="GO:0016646">
    <property type="term" value="F:oxidoreductase activity, acting on the CH-NH group of donors, NAD or NADP as acceptor"/>
    <property type="evidence" value="ECO:0007669"/>
    <property type="project" value="TreeGrafter"/>
</dbReference>
<evidence type="ECO:0000313" key="3">
    <source>
        <dbReference type="EMBL" id="WQF85963.1"/>
    </source>
</evidence>
<dbReference type="GeneID" id="87947477"/>
<organism evidence="3 4">
    <name type="scientific">Colletotrichum destructivum</name>
    <dbReference type="NCBI Taxonomy" id="34406"/>
    <lineage>
        <taxon>Eukaryota</taxon>
        <taxon>Fungi</taxon>
        <taxon>Dikarya</taxon>
        <taxon>Ascomycota</taxon>
        <taxon>Pezizomycotina</taxon>
        <taxon>Sordariomycetes</taxon>
        <taxon>Hypocreomycetidae</taxon>
        <taxon>Glomerellales</taxon>
        <taxon>Glomerellaceae</taxon>
        <taxon>Colletotrichum</taxon>
        <taxon>Colletotrichum destructivum species complex</taxon>
    </lineage>
</organism>
<sequence length="247" mass="27898">MTPSRSRHFVTAMSESKVLVLGGTGPAGICLLRELVHREHETIVFARNPSKIPRDLLDNSRVEVLKGQMSDTAILSSALARTSVVVSLLGPDIRDRTIDPSLYADIYRSYLFPLMKQHRVKRLLAMGTLTICRPEDHWTLMQTMVTTLMPLFNNTVYRNMLNIARLFDEEGQNFDWTIFRIAQIPGESDEASWRQDREGAIFTGWIGEKGWMSSIRRAGLARWLVNAVEGKAEAWVGKMPAISSLAH</sequence>
<dbReference type="RefSeq" id="XP_062783184.1">
    <property type="nucleotide sequence ID" value="XM_062927133.1"/>
</dbReference>
<gene>
    <name evidence="3" type="ORF">CDEST_10977</name>
</gene>
<dbReference type="Proteomes" id="UP001322277">
    <property type="component" value="Chromosome 7"/>
</dbReference>
<dbReference type="AlphaFoldDB" id="A0AAX4IRW9"/>
<evidence type="ECO:0000256" key="1">
    <source>
        <dbReference type="ARBA" id="ARBA00038376"/>
    </source>
</evidence>
<feature type="domain" description="NAD(P)-binding" evidence="2">
    <location>
        <begin position="22"/>
        <end position="229"/>
    </location>
</feature>
<protein>
    <submittedName>
        <fullName evidence="3">NAD(P)-binding domain, NAD(P)-binding domain superfamily</fullName>
    </submittedName>
</protein>
<accession>A0AAX4IRW9</accession>
<dbReference type="InterPro" id="IPR051606">
    <property type="entry name" value="Polyketide_Oxido-like"/>
</dbReference>
<dbReference type="KEGG" id="cdet:87947477"/>
<evidence type="ECO:0000313" key="4">
    <source>
        <dbReference type="Proteomes" id="UP001322277"/>
    </source>
</evidence>
<keyword evidence="4" id="KW-1185">Reference proteome</keyword>
<dbReference type="SUPFAM" id="SSF51735">
    <property type="entry name" value="NAD(P)-binding Rossmann-fold domains"/>
    <property type="match status" value="1"/>
</dbReference>
<dbReference type="InterPro" id="IPR036291">
    <property type="entry name" value="NAD(P)-bd_dom_sf"/>
</dbReference>
<comment type="similarity">
    <text evidence="1">Belongs to the avfA family.</text>
</comment>
<proteinExistence type="inferred from homology"/>
<dbReference type="PANTHER" id="PTHR43355:SF2">
    <property type="entry name" value="FLAVIN REDUCTASE (NADPH)"/>
    <property type="match status" value="1"/>
</dbReference>
<evidence type="ECO:0000259" key="2">
    <source>
        <dbReference type="Pfam" id="PF13460"/>
    </source>
</evidence>